<sequence>MTKRSTKFYRKNEVEVMERLGFKPTSNSGAGWIQKCDGESDIAICELKSTDKESYRIQQSILRTLEYHASVSHKIPVFALQFLNTDEVWIMLKPEDLNELKLLPDGKENKDFPEITVDKEEEICYDKHVEKSNTTGCQKANIANMLARKGYVLQKQSQQEEYKEKVKKRNREFKQKCRKSSDKKG</sequence>
<feature type="region of interest" description="Disordered" evidence="1">
    <location>
        <begin position="162"/>
        <end position="185"/>
    </location>
</feature>
<dbReference type="EMBL" id="PP511521">
    <property type="protein sequence ID" value="XCD05046.1"/>
    <property type="molecule type" value="Genomic_DNA"/>
</dbReference>
<feature type="compositionally biased region" description="Basic and acidic residues" evidence="1">
    <location>
        <begin position="172"/>
        <end position="185"/>
    </location>
</feature>
<protein>
    <recommendedName>
        <fullName evidence="3">Holliday junction resolvase</fullName>
    </recommendedName>
</protein>
<evidence type="ECO:0000256" key="1">
    <source>
        <dbReference type="SAM" id="MobiDB-lite"/>
    </source>
</evidence>
<reference evidence="2" key="1">
    <citation type="submission" date="2024-03" db="EMBL/GenBank/DDBJ databases">
        <title>Diverse circular DNA viruses in blood, oral, and fecal samples of captive lemurs.</title>
        <authorList>
            <person name="Paietta E.N."/>
            <person name="Kraberger S."/>
            <person name="Lund M.C."/>
            <person name="Custer J.M."/>
            <person name="Vargas K.M."/>
            <person name="Ehmke E.E."/>
            <person name="Yoder A.D."/>
            <person name="Varsani A."/>
        </authorList>
    </citation>
    <scope>NUCLEOTIDE SEQUENCE</scope>
    <source>
        <strain evidence="2">Duke_24FS_3</strain>
    </source>
</reference>
<organism evidence="2">
    <name type="scientific">Dulem virus 36</name>
    <dbReference type="NCBI Taxonomy" id="3145754"/>
    <lineage>
        <taxon>Viruses</taxon>
        <taxon>Duplodnaviria</taxon>
        <taxon>Heunggongvirae</taxon>
        <taxon>Uroviricota</taxon>
        <taxon>Caudoviricetes</taxon>
    </lineage>
</organism>
<accession>A0AAU8B163</accession>
<name>A0AAU8B163_9CAUD</name>
<proteinExistence type="predicted"/>
<evidence type="ECO:0000313" key="2">
    <source>
        <dbReference type="EMBL" id="XCD05046.1"/>
    </source>
</evidence>
<evidence type="ECO:0008006" key="3">
    <source>
        <dbReference type="Google" id="ProtNLM"/>
    </source>
</evidence>